<evidence type="ECO:0000313" key="2">
    <source>
        <dbReference type="Proteomes" id="UP000308199"/>
    </source>
</evidence>
<accession>A0A4V3XAF1</accession>
<dbReference type="EMBL" id="SGPK01000771">
    <property type="protein sequence ID" value="THG97902.1"/>
    <property type="molecule type" value="Genomic_DNA"/>
</dbReference>
<gene>
    <name evidence="1" type="ORF">EW145_g7521</name>
</gene>
<proteinExistence type="predicted"/>
<dbReference type="Proteomes" id="UP000308199">
    <property type="component" value="Unassembled WGS sequence"/>
</dbReference>
<reference evidence="1 2" key="1">
    <citation type="submission" date="2019-02" db="EMBL/GenBank/DDBJ databases">
        <title>Genome sequencing of the rare red list fungi Phellinidium pouzarii.</title>
        <authorList>
            <person name="Buettner E."/>
            <person name="Kellner H."/>
        </authorList>
    </citation>
    <scope>NUCLEOTIDE SEQUENCE [LARGE SCALE GENOMIC DNA]</scope>
    <source>
        <strain evidence="1 2">DSM 108285</strain>
    </source>
</reference>
<organism evidence="1 2">
    <name type="scientific">Phellinidium pouzarii</name>
    <dbReference type="NCBI Taxonomy" id="167371"/>
    <lineage>
        <taxon>Eukaryota</taxon>
        <taxon>Fungi</taxon>
        <taxon>Dikarya</taxon>
        <taxon>Basidiomycota</taxon>
        <taxon>Agaricomycotina</taxon>
        <taxon>Agaricomycetes</taxon>
        <taxon>Hymenochaetales</taxon>
        <taxon>Hymenochaetaceae</taxon>
        <taxon>Phellinidium</taxon>
    </lineage>
</organism>
<protein>
    <submittedName>
        <fullName evidence="1">Uncharacterized protein</fullName>
    </submittedName>
</protein>
<name>A0A4V3XAF1_9AGAM</name>
<dbReference type="AlphaFoldDB" id="A0A4V3XAF1"/>
<evidence type="ECO:0000313" key="1">
    <source>
        <dbReference type="EMBL" id="THG97902.1"/>
    </source>
</evidence>
<sequence length="115" mass="12464">MSSTLSYFAHAGESAAVDLYDVNRPGLPLEQLLEDDAVMYVLSRRDANTKYRIQNTVPLRTAACRCTSSGSSISHGQISASDLASQSIAAATSYTWFASIMSMSTQRHAVPLLFL</sequence>
<keyword evidence="2" id="KW-1185">Reference proteome</keyword>
<comment type="caution">
    <text evidence="1">The sequence shown here is derived from an EMBL/GenBank/DDBJ whole genome shotgun (WGS) entry which is preliminary data.</text>
</comment>